<keyword evidence="5" id="KW-1185">Reference proteome</keyword>
<proteinExistence type="predicted"/>
<name>A0A8W8I6Y2_MAGGI</name>
<feature type="region of interest" description="Disordered" evidence="1">
    <location>
        <begin position="115"/>
        <end position="169"/>
    </location>
</feature>
<dbReference type="AlphaFoldDB" id="A0A8W8I6Y2"/>
<dbReference type="Gene3D" id="2.60.40.10">
    <property type="entry name" value="Immunoglobulins"/>
    <property type="match status" value="1"/>
</dbReference>
<dbReference type="SUPFAM" id="SSF48726">
    <property type="entry name" value="Immunoglobulin"/>
    <property type="match status" value="1"/>
</dbReference>
<dbReference type="SMART" id="SM00409">
    <property type="entry name" value="IG"/>
    <property type="match status" value="1"/>
</dbReference>
<evidence type="ECO:0000256" key="1">
    <source>
        <dbReference type="SAM" id="MobiDB-lite"/>
    </source>
</evidence>
<dbReference type="EnsemblMetazoa" id="G12775.2">
    <property type="protein sequence ID" value="G12775.2:cds"/>
    <property type="gene ID" value="G12775"/>
</dbReference>
<evidence type="ECO:0000259" key="3">
    <source>
        <dbReference type="PROSITE" id="PS50835"/>
    </source>
</evidence>
<dbReference type="InterPro" id="IPR013106">
    <property type="entry name" value="Ig_V-set"/>
</dbReference>
<feature type="domain" description="Ig-like" evidence="3">
    <location>
        <begin position="27"/>
        <end position="109"/>
    </location>
</feature>
<protein>
    <recommendedName>
        <fullName evidence="3">Ig-like domain-containing protein</fullName>
    </recommendedName>
</protein>
<feature type="signal peptide" evidence="2">
    <location>
        <begin position="1"/>
        <end position="21"/>
    </location>
</feature>
<dbReference type="InterPro" id="IPR013783">
    <property type="entry name" value="Ig-like_fold"/>
</dbReference>
<dbReference type="InterPro" id="IPR036179">
    <property type="entry name" value="Ig-like_dom_sf"/>
</dbReference>
<evidence type="ECO:0000313" key="5">
    <source>
        <dbReference type="Proteomes" id="UP000005408"/>
    </source>
</evidence>
<sequence>MDYRTLRKLAIVFGLVIHAQAEEFLVGTTLKLPCNVPESFSKFTWDKSATLIAEVKEGSPAVAADPRVSVDTNENLGELSIRNILEHDAGDYFCTVEFSDRLPQTTRYTVYIVDSTSKPPSPTTSTRVAQSSTVSTDSASTSKPPSTTSSTRVAVSSTVSTDSGTQSTNERICCCPCSTLPKDLAEEAEKMNLNILAYNEWFISMWENYCRDRIGSNRGTIKLR</sequence>
<feature type="chain" id="PRO_5036499889" description="Ig-like domain-containing protein" evidence="2">
    <location>
        <begin position="22"/>
        <end position="224"/>
    </location>
</feature>
<dbReference type="InterPro" id="IPR003599">
    <property type="entry name" value="Ig_sub"/>
</dbReference>
<feature type="compositionally biased region" description="Low complexity" evidence="1">
    <location>
        <begin position="115"/>
        <end position="168"/>
    </location>
</feature>
<accession>A0A8W8I6Y2</accession>
<dbReference type="Proteomes" id="UP000005408">
    <property type="component" value="Unassembled WGS sequence"/>
</dbReference>
<evidence type="ECO:0000256" key="2">
    <source>
        <dbReference type="SAM" id="SignalP"/>
    </source>
</evidence>
<keyword evidence="2" id="KW-0732">Signal</keyword>
<organism evidence="4 5">
    <name type="scientific">Magallana gigas</name>
    <name type="common">Pacific oyster</name>
    <name type="synonym">Crassostrea gigas</name>
    <dbReference type="NCBI Taxonomy" id="29159"/>
    <lineage>
        <taxon>Eukaryota</taxon>
        <taxon>Metazoa</taxon>
        <taxon>Spiralia</taxon>
        <taxon>Lophotrochozoa</taxon>
        <taxon>Mollusca</taxon>
        <taxon>Bivalvia</taxon>
        <taxon>Autobranchia</taxon>
        <taxon>Pteriomorphia</taxon>
        <taxon>Ostreida</taxon>
        <taxon>Ostreoidea</taxon>
        <taxon>Ostreidae</taxon>
        <taxon>Magallana</taxon>
    </lineage>
</organism>
<dbReference type="InterPro" id="IPR007110">
    <property type="entry name" value="Ig-like_dom"/>
</dbReference>
<dbReference type="Pfam" id="PF07686">
    <property type="entry name" value="V-set"/>
    <property type="match status" value="1"/>
</dbReference>
<evidence type="ECO:0000313" key="4">
    <source>
        <dbReference type="EnsemblMetazoa" id="G12775.2:cds"/>
    </source>
</evidence>
<reference evidence="4" key="1">
    <citation type="submission" date="2022-08" db="UniProtKB">
        <authorList>
            <consortium name="EnsemblMetazoa"/>
        </authorList>
    </citation>
    <scope>IDENTIFICATION</scope>
    <source>
        <strain evidence="4">05x7-T-G4-1.051#20</strain>
    </source>
</reference>
<dbReference type="PROSITE" id="PS50835">
    <property type="entry name" value="IG_LIKE"/>
    <property type="match status" value="1"/>
</dbReference>